<dbReference type="Proteomes" id="UP000030651">
    <property type="component" value="Unassembled WGS sequence"/>
</dbReference>
<dbReference type="InParanoid" id="W3XQF6"/>
<sequence length="385" mass="42857">MLISGNTTVPDRVLDVGTTDQPRLRLLENCNDLQGDYIALSYCWGTQGQVFTVRDNLEKFKIEIIESGLPTTVRDAITITRALQIPFLWIDALCIIQLDETDWKIQSAKMQEVYGQSYLTLCASNASSVHDGVFHPRCNTTLEVDSIFEDLAQRSVYIILDVGKPSSLQYVTDLTPLGARGRCLQERLLPCRKVYLHHQQMVWECSERFFFESGIRTGITATISLDMPIVKRGLNNELNRVKWEQLVQSNTACQLTHMTDRLPAIAGIAKHFATSLAARAYSLASEEVADTGTADEADEADDEDYGSFFDMAEKIEKETIGSTEYVAGHWKGTLVPSLLWRVLGSKQLVPSSGYGAPSWSWAPAPGQVKSERNAMNTTICKCGTI</sequence>
<dbReference type="STRING" id="1229662.W3XQF6"/>
<dbReference type="OMA" id="NISATWA"/>
<dbReference type="PANTHER" id="PTHR33112">
    <property type="entry name" value="DOMAIN PROTEIN, PUTATIVE-RELATED"/>
    <property type="match status" value="1"/>
</dbReference>
<evidence type="ECO:0000259" key="1">
    <source>
        <dbReference type="Pfam" id="PF06985"/>
    </source>
</evidence>
<proteinExistence type="predicted"/>
<evidence type="ECO:0000313" key="2">
    <source>
        <dbReference type="EMBL" id="ETS88210.1"/>
    </source>
</evidence>
<accession>W3XQF6</accession>
<organism evidence="2 3">
    <name type="scientific">Pestalotiopsis fici (strain W106-1 / CGMCC3.15140)</name>
    <dbReference type="NCBI Taxonomy" id="1229662"/>
    <lineage>
        <taxon>Eukaryota</taxon>
        <taxon>Fungi</taxon>
        <taxon>Dikarya</taxon>
        <taxon>Ascomycota</taxon>
        <taxon>Pezizomycotina</taxon>
        <taxon>Sordariomycetes</taxon>
        <taxon>Xylariomycetidae</taxon>
        <taxon>Amphisphaeriales</taxon>
        <taxon>Sporocadaceae</taxon>
        <taxon>Pestalotiopsis</taxon>
    </lineage>
</organism>
<feature type="domain" description="Heterokaryon incompatibility" evidence="1">
    <location>
        <begin position="37"/>
        <end position="149"/>
    </location>
</feature>
<dbReference type="InterPro" id="IPR010730">
    <property type="entry name" value="HET"/>
</dbReference>
<name>W3XQF6_PESFW</name>
<protein>
    <recommendedName>
        <fullName evidence="1">Heterokaryon incompatibility domain-containing protein</fullName>
    </recommendedName>
</protein>
<evidence type="ECO:0000313" key="3">
    <source>
        <dbReference type="Proteomes" id="UP000030651"/>
    </source>
</evidence>
<dbReference type="RefSeq" id="XP_007828810.1">
    <property type="nucleotide sequence ID" value="XM_007830619.1"/>
</dbReference>
<dbReference type="Pfam" id="PF06985">
    <property type="entry name" value="HET"/>
    <property type="match status" value="1"/>
</dbReference>
<dbReference type="PANTHER" id="PTHR33112:SF16">
    <property type="entry name" value="HETEROKARYON INCOMPATIBILITY DOMAIN-CONTAINING PROTEIN"/>
    <property type="match status" value="1"/>
</dbReference>
<dbReference type="GeneID" id="19267051"/>
<gene>
    <name evidence="2" type="ORF">PFICI_02038</name>
</gene>
<reference evidence="3" key="1">
    <citation type="journal article" date="2015" name="BMC Genomics">
        <title>Genomic and transcriptomic analysis of the endophytic fungus Pestalotiopsis fici reveals its lifestyle and high potential for synthesis of natural products.</title>
        <authorList>
            <person name="Wang X."/>
            <person name="Zhang X."/>
            <person name="Liu L."/>
            <person name="Xiang M."/>
            <person name="Wang W."/>
            <person name="Sun X."/>
            <person name="Che Y."/>
            <person name="Guo L."/>
            <person name="Liu G."/>
            <person name="Guo L."/>
            <person name="Wang C."/>
            <person name="Yin W.B."/>
            <person name="Stadler M."/>
            <person name="Zhang X."/>
            <person name="Liu X."/>
        </authorList>
    </citation>
    <scope>NUCLEOTIDE SEQUENCE [LARGE SCALE GENOMIC DNA]</scope>
    <source>
        <strain evidence="3">W106-1 / CGMCC3.15140</strain>
    </source>
</reference>
<dbReference type="eggNOG" id="ENOG502SN86">
    <property type="taxonomic scope" value="Eukaryota"/>
</dbReference>
<dbReference type="HOGENOM" id="CLU_002639_8_3_1"/>
<dbReference type="OrthoDB" id="3789824at2759"/>
<dbReference type="KEGG" id="pfy:PFICI_02038"/>
<dbReference type="EMBL" id="KI912109">
    <property type="protein sequence ID" value="ETS88210.1"/>
    <property type="molecule type" value="Genomic_DNA"/>
</dbReference>
<dbReference type="AlphaFoldDB" id="W3XQF6"/>
<keyword evidence="3" id="KW-1185">Reference proteome</keyword>